<reference evidence="1 2" key="1">
    <citation type="submission" date="2018-06" db="EMBL/GenBank/DDBJ databases">
        <title>Genomic Encyclopedia of Archaeal and Bacterial Type Strains, Phase II (KMG-II): from individual species to whole genera.</title>
        <authorList>
            <person name="Goeker M."/>
        </authorList>
    </citation>
    <scope>NUCLEOTIDE SEQUENCE [LARGE SCALE GENOMIC DNA]</scope>
    <source>
        <strain evidence="1 2">DSM 23522</strain>
    </source>
</reference>
<dbReference type="EMBL" id="QLLN01000003">
    <property type="protein sequence ID" value="RAJ12542.1"/>
    <property type="molecule type" value="Genomic_DNA"/>
</dbReference>
<keyword evidence="2" id="KW-1185">Reference proteome</keyword>
<proteinExistence type="predicted"/>
<comment type="caution">
    <text evidence="1">The sequence shown here is derived from an EMBL/GenBank/DDBJ whole genome shotgun (WGS) entry which is preliminary data.</text>
</comment>
<name>A0A327R985_9FLAO</name>
<gene>
    <name evidence="1" type="ORF">LV92_01778</name>
</gene>
<dbReference type="Proteomes" id="UP000249696">
    <property type="component" value="Unassembled WGS sequence"/>
</dbReference>
<accession>A0A327R985</accession>
<evidence type="ECO:0000313" key="2">
    <source>
        <dbReference type="Proteomes" id="UP000249696"/>
    </source>
</evidence>
<evidence type="ECO:0000313" key="1">
    <source>
        <dbReference type="EMBL" id="RAJ12542.1"/>
    </source>
</evidence>
<organism evidence="1 2">
    <name type="scientific">Arenibacter echinorum</name>
    <dbReference type="NCBI Taxonomy" id="440515"/>
    <lineage>
        <taxon>Bacteria</taxon>
        <taxon>Pseudomonadati</taxon>
        <taxon>Bacteroidota</taxon>
        <taxon>Flavobacteriia</taxon>
        <taxon>Flavobacteriales</taxon>
        <taxon>Flavobacteriaceae</taxon>
        <taxon>Arenibacter</taxon>
    </lineage>
</organism>
<protein>
    <submittedName>
        <fullName evidence="1">Uncharacterized protein</fullName>
    </submittedName>
</protein>
<sequence>MLRKREGMDIFPKNMDRIVKAPYNGVLAAYVYWKIGCYWFENRPITVLHRWHTTHFLRIIGNINR</sequence>
<dbReference type="AlphaFoldDB" id="A0A327R985"/>